<evidence type="ECO:0000313" key="3">
    <source>
        <dbReference type="EMBL" id="AKU96884.1"/>
    </source>
</evidence>
<dbReference type="PANTHER" id="PTHR33745">
    <property type="entry name" value="RSBT ANTAGONIST PROTEIN RSBS-RELATED"/>
    <property type="match status" value="1"/>
</dbReference>
<protein>
    <submittedName>
        <fullName evidence="3">PAS protein</fullName>
    </submittedName>
</protein>
<dbReference type="Gene3D" id="3.30.750.24">
    <property type="entry name" value="STAS domain"/>
    <property type="match status" value="1"/>
</dbReference>
<dbReference type="RefSeq" id="WP_146648107.1">
    <property type="nucleotide sequence ID" value="NZ_CP012333.1"/>
</dbReference>
<gene>
    <name evidence="3" type="ORF">AKJ09_03548</name>
</gene>
<dbReference type="OrthoDB" id="5506858at2"/>
<dbReference type="InterPro" id="IPR036513">
    <property type="entry name" value="STAS_dom_sf"/>
</dbReference>
<dbReference type="Pfam" id="PF01740">
    <property type="entry name" value="STAS"/>
    <property type="match status" value="1"/>
</dbReference>
<name>A0A0K1PUS4_9BACT</name>
<sequence length="225" mass="24474">MENEELASVDAMLSVLEDVARGNLRKRVPIPGDAQPRLSTLAHGVNRVIEAWRASEIESRKMRKTLEAKVAQIETQTVALRELSTPVLEVTRDVLLLPVIGALHTRRTADMMNTLLEKIMSTQATQVIVDVSGVEVVDTTTADTLLRIVRAAKLLGARCVLTGVSPMVAQTLVDLGTDLSELRTLRRLADGLVDCMIEAQKNNDANLDIDLGDDDDTQPGTLATV</sequence>
<dbReference type="GO" id="GO:0007165">
    <property type="term" value="P:signal transduction"/>
    <property type="evidence" value="ECO:0007669"/>
    <property type="project" value="InterPro"/>
</dbReference>
<dbReference type="CDD" id="cd07041">
    <property type="entry name" value="STAS_RsbR_RsbS_like"/>
    <property type="match status" value="1"/>
</dbReference>
<dbReference type="EMBL" id="CP012333">
    <property type="protein sequence ID" value="AKU96884.1"/>
    <property type="molecule type" value="Genomic_DNA"/>
</dbReference>
<dbReference type="PROSITE" id="PS50801">
    <property type="entry name" value="STAS"/>
    <property type="match status" value="1"/>
</dbReference>
<evidence type="ECO:0000259" key="2">
    <source>
        <dbReference type="PROSITE" id="PS50885"/>
    </source>
</evidence>
<dbReference type="GO" id="GO:0016020">
    <property type="term" value="C:membrane"/>
    <property type="evidence" value="ECO:0007669"/>
    <property type="project" value="InterPro"/>
</dbReference>
<reference evidence="3 4" key="1">
    <citation type="submission" date="2015-08" db="EMBL/GenBank/DDBJ databases">
        <authorList>
            <person name="Babu N.S."/>
            <person name="Beckwith C.J."/>
            <person name="Beseler K.G."/>
            <person name="Brison A."/>
            <person name="Carone J.V."/>
            <person name="Caskin T.P."/>
            <person name="Diamond M."/>
            <person name="Durham M.E."/>
            <person name="Foxe J.M."/>
            <person name="Go M."/>
            <person name="Henderson B.A."/>
            <person name="Jones I.B."/>
            <person name="McGettigan J.A."/>
            <person name="Micheletti S.J."/>
            <person name="Nasrallah M.E."/>
            <person name="Ortiz D."/>
            <person name="Piller C.R."/>
            <person name="Privatt S.R."/>
            <person name="Schneider S.L."/>
            <person name="Sharp S."/>
            <person name="Smith T.C."/>
            <person name="Stanton J.D."/>
            <person name="Ullery H.E."/>
            <person name="Wilson R.J."/>
            <person name="Serrano M.G."/>
            <person name="Buck G."/>
            <person name="Lee V."/>
            <person name="Wang Y."/>
            <person name="Carvalho R."/>
            <person name="Voegtly L."/>
            <person name="Shi R."/>
            <person name="Duckworth R."/>
            <person name="Johnson A."/>
            <person name="Loviza R."/>
            <person name="Walstead R."/>
            <person name="Shah Z."/>
            <person name="Kiflezghi M."/>
            <person name="Wade K."/>
            <person name="Ball S.L."/>
            <person name="Bradley K.W."/>
            <person name="Asai D.J."/>
            <person name="Bowman C.A."/>
            <person name="Russell D.A."/>
            <person name="Pope W.H."/>
            <person name="Jacobs-Sera D."/>
            <person name="Hendrix R.W."/>
            <person name="Hatfull G.F."/>
        </authorList>
    </citation>
    <scope>NUCLEOTIDE SEQUENCE [LARGE SCALE GENOMIC DNA]</scope>
    <source>
        <strain evidence="3 4">DSM 27648</strain>
    </source>
</reference>
<feature type="domain" description="HAMP" evidence="2">
    <location>
        <begin position="6"/>
        <end position="57"/>
    </location>
</feature>
<organism evidence="3 4">
    <name type="scientific">Labilithrix luteola</name>
    <dbReference type="NCBI Taxonomy" id="1391654"/>
    <lineage>
        <taxon>Bacteria</taxon>
        <taxon>Pseudomonadati</taxon>
        <taxon>Myxococcota</taxon>
        <taxon>Polyangia</taxon>
        <taxon>Polyangiales</taxon>
        <taxon>Labilitrichaceae</taxon>
        <taxon>Labilithrix</taxon>
    </lineage>
</organism>
<keyword evidence="4" id="KW-1185">Reference proteome</keyword>
<dbReference type="AlphaFoldDB" id="A0A0K1PUS4"/>
<dbReference type="KEGG" id="llu:AKJ09_03548"/>
<dbReference type="InterPro" id="IPR003660">
    <property type="entry name" value="HAMP_dom"/>
</dbReference>
<evidence type="ECO:0000259" key="1">
    <source>
        <dbReference type="PROSITE" id="PS50801"/>
    </source>
</evidence>
<dbReference type="PROSITE" id="PS50885">
    <property type="entry name" value="HAMP"/>
    <property type="match status" value="1"/>
</dbReference>
<dbReference type="Proteomes" id="UP000064967">
    <property type="component" value="Chromosome"/>
</dbReference>
<dbReference type="InterPro" id="IPR051932">
    <property type="entry name" value="Bact_StressResp_Reg"/>
</dbReference>
<dbReference type="SUPFAM" id="SSF52091">
    <property type="entry name" value="SpoIIaa-like"/>
    <property type="match status" value="1"/>
</dbReference>
<proteinExistence type="predicted"/>
<dbReference type="InterPro" id="IPR002645">
    <property type="entry name" value="STAS_dom"/>
</dbReference>
<feature type="domain" description="STAS" evidence="1">
    <location>
        <begin position="84"/>
        <end position="195"/>
    </location>
</feature>
<accession>A0A0K1PUS4</accession>
<dbReference type="STRING" id="1391654.AKJ09_03548"/>
<evidence type="ECO:0000313" key="4">
    <source>
        <dbReference type="Proteomes" id="UP000064967"/>
    </source>
</evidence>